<evidence type="ECO:0000256" key="1">
    <source>
        <dbReference type="SAM" id="MobiDB-lite"/>
    </source>
</evidence>
<feature type="region of interest" description="Disordered" evidence="1">
    <location>
        <begin position="166"/>
        <end position="195"/>
    </location>
</feature>
<dbReference type="Proteomes" id="UP000007271">
    <property type="component" value="Unassembled WGS sequence"/>
</dbReference>
<evidence type="ECO:0000313" key="2">
    <source>
        <dbReference type="EMBL" id="EJN56383.1"/>
    </source>
</evidence>
<dbReference type="AlphaFoldDB" id="J2Z752"/>
<dbReference type="SUPFAM" id="SSF46689">
    <property type="entry name" value="Homeodomain-like"/>
    <property type="match status" value="1"/>
</dbReference>
<dbReference type="RefSeq" id="WP_003677567.1">
    <property type="nucleotide sequence ID" value="NZ_AKFP01000010.1"/>
</dbReference>
<organism evidence="2 3">
    <name type="scientific">Loigolactobacillus coryniformis subsp. coryniformis CECT 5711</name>
    <dbReference type="NCBI Taxonomy" id="1185325"/>
    <lineage>
        <taxon>Bacteria</taxon>
        <taxon>Bacillati</taxon>
        <taxon>Bacillota</taxon>
        <taxon>Bacilli</taxon>
        <taxon>Lactobacillales</taxon>
        <taxon>Lactobacillaceae</taxon>
        <taxon>Loigolactobacillus</taxon>
    </lineage>
</organism>
<protein>
    <recommendedName>
        <fullName evidence="4">Helix-turn-helix domain-containing protein</fullName>
    </recommendedName>
</protein>
<dbReference type="PATRIC" id="fig|1185325.3.peg.646"/>
<dbReference type="InterPro" id="IPR009057">
    <property type="entry name" value="Homeodomain-like_sf"/>
</dbReference>
<evidence type="ECO:0008006" key="4">
    <source>
        <dbReference type="Google" id="ProtNLM"/>
    </source>
</evidence>
<evidence type="ECO:0000313" key="3">
    <source>
        <dbReference type="Proteomes" id="UP000007271"/>
    </source>
</evidence>
<accession>J2Z752</accession>
<proteinExistence type="predicted"/>
<reference evidence="2 3" key="1">
    <citation type="submission" date="2012-05" db="EMBL/GenBank/DDBJ databases">
        <title>Complete Genome Sequence of Lactobacillus coryniformis CECT5711.</title>
        <authorList>
            <person name="Rodriguez J.M."/>
        </authorList>
    </citation>
    <scope>NUCLEOTIDE SEQUENCE [LARGE SCALE GENOMIC DNA]</scope>
    <source>
        <strain evidence="3">CECT5711</strain>
    </source>
</reference>
<dbReference type="STRING" id="1185325.A11Y_32337"/>
<feature type="compositionally biased region" description="Basic and acidic residues" evidence="1">
    <location>
        <begin position="181"/>
        <end position="195"/>
    </location>
</feature>
<dbReference type="EMBL" id="AKFP01000010">
    <property type="protein sequence ID" value="EJN56383.1"/>
    <property type="molecule type" value="Genomic_DNA"/>
</dbReference>
<sequence>MAKGKYQQWITKEGLLKLEGWARDGLTDKQIAHNIGVTEQTLNVWKNKYPSLYESLKKGKEVVDREVENALLKRALGTTTVEKQSKMVHIDDDILAMERRNYENKWKLDHEDATEQEIKDAAIAAIPEYKRIPIIEIKHELPPDTTAQIFWLKNRKPNEWRDKHETELSGGVNTSNPFKDLSAEQLRKLADDHDG</sequence>
<comment type="caution">
    <text evidence="2">The sequence shown here is derived from an EMBL/GenBank/DDBJ whole genome shotgun (WGS) entry which is preliminary data.</text>
</comment>
<name>J2Z752_9LACO</name>
<gene>
    <name evidence="2" type="ORF">A11Y_32337</name>
</gene>